<dbReference type="Gene3D" id="3.60.10.10">
    <property type="entry name" value="Endonuclease/exonuclease/phosphatase"/>
    <property type="match status" value="1"/>
</dbReference>
<dbReference type="RefSeq" id="WP_089852899.1">
    <property type="nucleotide sequence ID" value="NZ_BJWJ01000002.1"/>
</dbReference>
<protein>
    <submittedName>
        <fullName evidence="2 3">Endonuclease</fullName>
    </submittedName>
</protein>
<evidence type="ECO:0000313" key="4">
    <source>
        <dbReference type="Proteomes" id="UP000199139"/>
    </source>
</evidence>
<dbReference type="InterPro" id="IPR036691">
    <property type="entry name" value="Endo/exonu/phosph_ase_sf"/>
</dbReference>
<dbReference type="Pfam" id="PF03372">
    <property type="entry name" value="Exo_endo_phos"/>
    <property type="match status" value="1"/>
</dbReference>
<evidence type="ECO:0000259" key="1">
    <source>
        <dbReference type="Pfam" id="PF03372"/>
    </source>
</evidence>
<name>A0A1I6Q3M0_9BACI</name>
<keyword evidence="3" id="KW-0540">Nuclease</keyword>
<evidence type="ECO:0000313" key="3">
    <source>
        <dbReference type="EMBL" id="SFS46994.1"/>
    </source>
</evidence>
<organism evidence="3 4">
    <name type="scientific">Halolactibacillus miurensis</name>
    <dbReference type="NCBI Taxonomy" id="306541"/>
    <lineage>
        <taxon>Bacteria</taxon>
        <taxon>Bacillati</taxon>
        <taxon>Bacillota</taxon>
        <taxon>Bacilli</taxon>
        <taxon>Bacillales</taxon>
        <taxon>Bacillaceae</taxon>
        <taxon>Halolactibacillus</taxon>
    </lineage>
</organism>
<reference evidence="2 5" key="2">
    <citation type="submission" date="2019-07" db="EMBL/GenBank/DDBJ databases">
        <title>Whole genome shotgun sequence of Halolactibacillus miurensis NBRC 100873.</title>
        <authorList>
            <person name="Hosoyama A."/>
            <person name="Uohara A."/>
            <person name="Ohji S."/>
            <person name="Ichikawa N."/>
        </authorList>
    </citation>
    <scope>NUCLEOTIDE SEQUENCE [LARGE SCALE GENOMIC DNA]</scope>
    <source>
        <strain evidence="2 5">NBRC 100873</strain>
    </source>
</reference>
<dbReference type="GO" id="GO:0000175">
    <property type="term" value="F:3'-5'-RNA exonuclease activity"/>
    <property type="evidence" value="ECO:0007669"/>
    <property type="project" value="TreeGrafter"/>
</dbReference>
<keyword evidence="3" id="KW-0378">Hydrolase</keyword>
<feature type="domain" description="Endonuclease/exonuclease/phosphatase" evidence="1">
    <location>
        <begin position="6"/>
        <end position="242"/>
    </location>
</feature>
<dbReference type="EMBL" id="FPAI01000003">
    <property type="protein sequence ID" value="SFS46994.1"/>
    <property type="molecule type" value="Genomic_DNA"/>
</dbReference>
<dbReference type="PANTHER" id="PTHR12121:SF36">
    <property type="entry name" value="ENDONUCLEASE_EXONUCLEASE_PHOSPHATASE DOMAIN-CONTAINING PROTEIN"/>
    <property type="match status" value="1"/>
</dbReference>
<keyword evidence="3" id="KW-0255">Endonuclease</keyword>
<dbReference type="AlphaFoldDB" id="A0A1I6Q3M0"/>
<evidence type="ECO:0000313" key="2">
    <source>
        <dbReference type="EMBL" id="GEM03315.1"/>
    </source>
</evidence>
<dbReference type="Proteomes" id="UP000321773">
    <property type="component" value="Unassembled WGS sequence"/>
</dbReference>
<gene>
    <name evidence="2" type="ORF">HMI01_03030</name>
    <name evidence="3" type="ORF">SAMN05421668_10369</name>
</gene>
<keyword evidence="3" id="KW-0269">Exonuclease</keyword>
<reference evidence="3 4" key="1">
    <citation type="submission" date="2016-10" db="EMBL/GenBank/DDBJ databases">
        <authorList>
            <person name="de Groot N.N."/>
        </authorList>
    </citation>
    <scope>NUCLEOTIDE SEQUENCE [LARGE SCALE GENOMIC DNA]</scope>
    <source>
        <strain evidence="3 4">DSM 17074</strain>
    </source>
</reference>
<dbReference type="STRING" id="306541.SAMN05421668_10369"/>
<dbReference type="InterPro" id="IPR050410">
    <property type="entry name" value="CCR4/nocturin_mRNA_transcr"/>
</dbReference>
<dbReference type="GO" id="GO:0004519">
    <property type="term" value="F:endonuclease activity"/>
    <property type="evidence" value="ECO:0007669"/>
    <property type="project" value="UniProtKB-KW"/>
</dbReference>
<keyword evidence="5" id="KW-1185">Reference proteome</keyword>
<dbReference type="OrthoDB" id="9793162at2"/>
<dbReference type="SUPFAM" id="SSF56219">
    <property type="entry name" value="DNase I-like"/>
    <property type="match status" value="1"/>
</dbReference>
<dbReference type="PANTHER" id="PTHR12121">
    <property type="entry name" value="CARBON CATABOLITE REPRESSOR PROTEIN 4"/>
    <property type="match status" value="1"/>
</dbReference>
<accession>A0A1I6Q3M0</accession>
<evidence type="ECO:0000313" key="5">
    <source>
        <dbReference type="Proteomes" id="UP000321773"/>
    </source>
</evidence>
<proteinExistence type="predicted"/>
<dbReference type="EMBL" id="BJWJ01000002">
    <property type="protein sequence ID" value="GEM03315.1"/>
    <property type="molecule type" value="Genomic_DNA"/>
</dbReference>
<sequence length="253" mass="29230">MVNVITFNLHVNYGQTGVAAWQKRKVIIGEFLFNSEWDICLTQEGTEVMHNDLMDYLDEICKVAEPRAIDDESCMIYYQKKCLSLIDEGTFWLSDTTDKKESRINEYVLPRICTWAIFESKSQPQSFAVFNTHLEHEDKEVRNKQLNILLKEITKLIPNNIPVIVGGNFNMKLNTQLKNKMNENGYISIYHGDSHSLTTFHNYTGEIFGDAIDHLFYRVSLVDLKAHQICHNVSKEAAMSDHYPVKATFVINK</sequence>
<dbReference type="Proteomes" id="UP000199139">
    <property type="component" value="Unassembled WGS sequence"/>
</dbReference>
<dbReference type="InterPro" id="IPR005135">
    <property type="entry name" value="Endo/exonuclease/phosphatase"/>
</dbReference>